<dbReference type="Pfam" id="PF24626">
    <property type="entry name" value="SH3_Tf2-1"/>
    <property type="match status" value="1"/>
</dbReference>
<dbReference type="InterPro" id="IPR021109">
    <property type="entry name" value="Peptidase_aspartic_dom_sf"/>
</dbReference>
<organism evidence="3 4">
    <name type="scientific">Hevea brasiliensis</name>
    <name type="common">Para rubber tree</name>
    <name type="synonym">Siphonia brasiliensis</name>
    <dbReference type="NCBI Taxonomy" id="3981"/>
    <lineage>
        <taxon>Eukaryota</taxon>
        <taxon>Viridiplantae</taxon>
        <taxon>Streptophyta</taxon>
        <taxon>Embryophyta</taxon>
        <taxon>Tracheophyta</taxon>
        <taxon>Spermatophyta</taxon>
        <taxon>Magnoliopsida</taxon>
        <taxon>eudicotyledons</taxon>
        <taxon>Gunneridae</taxon>
        <taxon>Pentapetalae</taxon>
        <taxon>rosids</taxon>
        <taxon>fabids</taxon>
        <taxon>Malpighiales</taxon>
        <taxon>Euphorbiaceae</taxon>
        <taxon>Crotonoideae</taxon>
        <taxon>Micrandreae</taxon>
        <taxon>Hevea</taxon>
    </lineage>
</organism>
<evidence type="ECO:0000313" key="4">
    <source>
        <dbReference type="Proteomes" id="UP000467840"/>
    </source>
</evidence>
<evidence type="ECO:0000313" key="3">
    <source>
        <dbReference type="EMBL" id="KAF2315859.1"/>
    </source>
</evidence>
<dbReference type="EMBL" id="JAAGAX010000005">
    <property type="protein sequence ID" value="KAF2315859.1"/>
    <property type="molecule type" value="Genomic_DNA"/>
</dbReference>
<feature type="domain" description="Chromo" evidence="2">
    <location>
        <begin position="448"/>
        <end position="500"/>
    </location>
</feature>
<dbReference type="AlphaFoldDB" id="A0A6A6MV80"/>
<dbReference type="SUPFAM" id="SSF54160">
    <property type="entry name" value="Chromo domain-like"/>
    <property type="match status" value="1"/>
</dbReference>
<dbReference type="SMART" id="SM00298">
    <property type="entry name" value="CHROMO"/>
    <property type="match status" value="1"/>
</dbReference>
<proteinExistence type="predicted"/>
<feature type="compositionally biased region" description="Basic and acidic residues" evidence="1">
    <location>
        <begin position="111"/>
        <end position="126"/>
    </location>
</feature>
<comment type="caution">
    <text evidence="3">The sequence shown here is derived from an EMBL/GenBank/DDBJ whole genome shotgun (WGS) entry which is preliminary data.</text>
</comment>
<protein>
    <recommendedName>
        <fullName evidence="2">Chromo domain-containing protein</fullName>
    </recommendedName>
</protein>
<keyword evidence="4" id="KW-1185">Reference proteome</keyword>
<dbReference type="PANTHER" id="PTHR46148">
    <property type="entry name" value="CHROMO DOMAIN-CONTAINING PROTEIN"/>
    <property type="match status" value="1"/>
</dbReference>
<name>A0A6A6MV80_HEVBR</name>
<evidence type="ECO:0000256" key="1">
    <source>
        <dbReference type="SAM" id="MobiDB-lite"/>
    </source>
</evidence>
<dbReference type="CDD" id="cd00303">
    <property type="entry name" value="retropepsin_like"/>
    <property type="match status" value="1"/>
</dbReference>
<dbReference type="PROSITE" id="PS50013">
    <property type="entry name" value="CHROMO_2"/>
    <property type="match status" value="1"/>
</dbReference>
<dbReference type="InterPro" id="IPR056924">
    <property type="entry name" value="SH3_Tf2-1"/>
</dbReference>
<dbReference type="InterPro" id="IPR000953">
    <property type="entry name" value="Chromo/chromo_shadow_dom"/>
</dbReference>
<feature type="region of interest" description="Disordered" evidence="1">
    <location>
        <begin position="104"/>
        <end position="129"/>
    </location>
</feature>
<reference evidence="3 4" key="1">
    <citation type="journal article" date="2020" name="Mol. Plant">
        <title>The Chromosome-Based Rubber Tree Genome Provides New Insights into Spurge Genome Evolution and Rubber Biosynthesis.</title>
        <authorList>
            <person name="Liu J."/>
            <person name="Shi C."/>
            <person name="Shi C.C."/>
            <person name="Li W."/>
            <person name="Zhang Q.J."/>
            <person name="Zhang Y."/>
            <person name="Li K."/>
            <person name="Lu H.F."/>
            <person name="Shi C."/>
            <person name="Zhu S.T."/>
            <person name="Xiao Z.Y."/>
            <person name="Nan H."/>
            <person name="Yue Y."/>
            <person name="Zhu X.G."/>
            <person name="Wu Y."/>
            <person name="Hong X.N."/>
            <person name="Fan G.Y."/>
            <person name="Tong Y."/>
            <person name="Zhang D."/>
            <person name="Mao C.L."/>
            <person name="Liu Y.L."/>
            <person name="Hao S.J."/>
            <person name="Liu W.Q."/>
            <person name="Lv M.Q."/>
            <person name="Zhang H.B."/>
            <person name="Liu Y."/>
            <person name="Hu-Tang G.R."/>
            <person name="Wang J.P."/>
            <person name="Wang J.H."/>
            <person name="Sun Y.H."/>
            <person name="Ni S.B."/>
            <person name="Chen W.B."/>
            <person name="Zhang X.C."/>
            <person name="Jiao Y.N."/>
            <person name="Eichler E.E."/>
            <person name="Li G.H."/>
            <person name="Liu X."/>
            <person name="Gao L.Z."/>
        </authorList>
    </citation>
    <scope>NUCLEOTIDE SEQUENCE [LARGE SCALE GENOMIC DNA]</scope>
    <source>
        <strain evidence="4">cv. GT1</strain>
        <tissue evidence="3">Leaf</tissue>
    </source>
</reference>
<sequence length="500" mass="56640">MFRGMASQKVWLWKCCSQRKTLIPLCEGFHGSGTSWNAFDDICGRIGSKSKKQFVPKWYQSSGMDQRVEQLEQTVQSLSGGQEGIAKRLEELFSQLNVRMDQLATQSSQGKHTEPEPRTPESRIRSNDSVATSSYAPKMVKLDFPRYSPHLSVQFEKLLAKVGRLAQNRQVSCFVSGLTTLIRTDVQANWPKTLGEAISLARLYEARNSASGKGLPTQTRPASQMVRPAVLEDSDDDTEMEIEEQDSAEEVPAISLHAIAGFEGPETMRLCGRVVRLDGMVLVDSGSTHNFISEEFARKAGLEPTMRKKIKSTGTAKVAAVERELGDRDDMLRELKRKIQHAQSRMKQIYDLKHQEREFAIGDLVYLKLHPYKQRSLAVRRNFKLSPKYYGPFKVLQKIGAVAYKLELPATAKVHPVFHVSLLKKHFGAGSSVQTQLPQFDDDDEPNPQPEAILDSRIRRNRREVLIHWRGSSPMEATWEELEQIKEQFPEVSLEDKRIA</sequence>
<dbReference type="Pfam" id="PF00385">
    <property type="entry name" value="Chromo"/>
    <property type="match status" value="1"/>
</dbReference>
<gene>
    <name evidence="3" type="ORF">GH714_040513</name>
</gene>
<dbReference type="Proteomes" id="UP000467840">
    <property type="component" value="Chromosome 15"/>
</dbReference>
<evidence type="ECO:0000259" key="2">
    <source>
        <dbReference type="PROSITE" id="PS50013"/>
    </source>
</evidence>
<accession>A0A6A6MV80</accession>
<dbReference type="Gene3D" id="2.40.70.10">
    <property type="entry name" value="Acid Proteases"/>
    <property type="match status" value="1"/>
</dbReference>
<dbReference type="Gene3D" id="2.40.50.40">
    <property type="match status" value="1"/>
</dbReference>
<dbReference type="InterPro" id="IPR016197">
    <property type="entry name" value="Chromo-like_dom_sf"/>
</dbReference>
<dbReference type="InterPro" id="IPR023780">
    <property type="entry name" value="Chromo_domain"/>
</dbReference>
<dbReference type="PANTHER" id="PTHR46148:SF52">
    <property type="entry name" value="OS04G0603800 PROTEIN"/>
    <property type="match status" value="1"/>
</dbReference>